<evidence type="ECO:0000313" key="12">
    <source>
        <dbReference type="Proteomes" id="UP000095281"/>
    </source>
</evidence>
<dbReference type="WBParaSite" id="MhA1_Contig850.frz3.gene4">
    <property type="protein sequence ID" value="MhA1_Contig850.frz3.gene4"/>
    <property type="gene ID" value="MhA1_Contig850.frz3.gene4"/>
</dbReference>
<dbReference type="PROSITE" id="PS50157">
    <property type="entry name" value="ZINC_FINGER_C2H2_2"/>
    <property type="match status" value="4"/>
</dbReference>
<dbReference type="SUPFAM" id="SSF57667">
    <property type="entry name" value="beta-beta-alpha zinc fingers"/>
    <property type="match status" value="3"/>
</dbReference>
<sequence length="468" mass="53148">MNNYCNNNISPSTSSATPIIINSNNNILKYFRQQQQTINILNIQQKIQKQINKQNNNLNLPQQTLPTIIYNNQQQNNQQLILLLLLQQQKLIKEQVSAQRQQWLTSISSNSNNYCPQVTFPSNATEGILSTPCSSSNVFLSPIKTNTSLISTKLSPSTQTFSSTKIVKKSKVGINSKQIKKEYKREFTIDELLLKEENKEIKKNKNKIHLIPKNSKFNQKIENVDYFMEEGQLSLTDGRRNGGGKIKGRKREGSEYLYLEYAPPLPKSPPPPLPSLLLQQPKFSPSKHICAECGKSYATSSNLSRHKQTHRPIDSPHAKKCPCCEKVYVSMPAFSMHLLTHQAKHKCPICGKLFSRPWLLKGHLRSHTGQKPFGCGKCGKAFSDRSNLRAHLNTHNAEKRWRCSHCGRAFVLKSYLNKHLEQQHGDENIEEEEEESSGNTSNNFDNITTIREVSSMTVALPSLCEDDE</sequence>
<dbReference type="GO" id="GO:0005634">
    <property type="term" value="C:nucleus"/>
    <property type="evidence" value="ECO:0007669"/>
    <property type="project" value="UniProtKB-SubCell"/>
</dbReference>
<evidence type="ECO:0000256" key="5">
    <source>
        <dbReference type="ARBA" id="ARBA00022833"/>
    </source>
</evidence>
<evidence type="ECO:0000256" key="1">
    <source>
        <dbReference type="ARBA" id="ARBA00004123"/>
    </source>
</evidence>
<dbReference type="Gene3D" id="3.30.160.60">
    <property type="entry name" value="Classic Zinc Finger"/>
    <property type="match status" value="4"/>
</dbReference>
<evidence type="ECO:0000256" key="4">
    <source>
        <dbReference type="ARBA" id="ARBA00022771"/>
    </source>
</evidence>
<feature type="domain" description="C2H2-type" evidence="11">
    <location>
        <begin position="401"/>
        <end position="429"/>
    </location>
</feature>
<evidence type="ECO:0000256" key="2">
    <source>
        <dbReference type="ARBA" id="ARBA00022723"/>
    </source>
</evidence>
<keyword evidence="3" id="KW-0677">Repeat</keyword>
<organism evidence="12 13">
    <name type="scientific">Meloidogyne hapla</name>
    <name type="common">Root-knot nematode worm</name>
    <dbReference type="NCBI Taxonomy" id="6305"/>
    <lineage>
        <taxon>Eukaryota</taxon>
        <taxon>Metazoa</taxon>
        <taxon>Ecdysozoa</taxon>
        <taxon>Nematoda</taxon>
        <taxon>Chromadorea</taxon>
        <taxon>Rhabditida</taxon>
        <taxon>Tylenchina</taxon>
        <taxon>Tylenchomorpha</taxon>
        <taxon>Tylenchoidea</taxon>
        <taxon>Meloidogynidae</taxon>
        <taxon>Meloidogyninae</taxon>
        <taxon>Meloidogyne</taxon>
    </lineage>
</organism>
<dbReference type="OMA" id="HIKSECH"/>
<comment type="similarity">
    <text evidence="8">Belongs to the snail C2H2-type zinc-finger protein family.</text>
</comment>
<name>A0A1I8C0N9_MELHA</name>
<evidence type="ECO:0000256" key="9">
    <source>
        <dbReference type="PROSITE-ProRule" id="PRU00042"/>
    </source>
</evidence>
<feature type="region of interest" description="Disordered" evidence="10">
    <location>
        <begin position="423"/>
        <end position="445"/>
    </location>
</feature>
<dbReference type="InterPro" id="IPR050527">
    <property type="entry name" value="Snail/Krueppel_Znf"/>
</dbReference>
<dbReference type="GO" id="GO:0000978">
    <property type="term" value="F:RNA polymerase II cis-regulatory region sequence-specific DNA binding"/>
    <property type="evidence" value="ECO:0007669"/>
    <property type="project" value="TreeGrafter"/>
</dbReference>
<keyword evidence="4 9" id="KW-0863">Zinc-finger</keyword>
<evidence type="ECO:0000256" key="7">
    <source>
        <dbReference type="ARBA" id="ARBA00023242"/>
    </source>
</evidence>
<feature type="domain" description="C2H2-type" evidence="11">
    <location>
        <begin position="345"/>
        <end position="372"/>
    </location>
</feature>
<dbReference type="SMART" id="SM00355">
    <property type="entry name" value="ZnF_C2H2"/>
    <property type="match status" value="5"/>
</dbReference>
<keyword evidence="5" id="KW-0862">Zinc</keyword>
<reference evidence="13" key="1">
    <citation type="submission" date="2016-11" db="UniProtKB">
        <authorList>
            <consortium name="WormBaseParasite"/>
        </authorList>
    </citation>
    <scope>IDENTIFICATION</scope>
</reference>
<feature type="domain" description="C2H2-type" evidence="11">
    <location>
        <begin position="373"/>
        <end position="400"/>
    </location>
</feature>
<protein>
    <submittedName>
        <fullName evidence="13">C2H2-type domain-containing protein</fullName>
    </submittedName>
</protein>
<evidence type="ECO:0000259" key="11">
    <source>
        <dbReference type="PROSITE" id="PS50157"/>
    </source>
</evidence>
<evidence type="ECO:0000256" key="3">
    <source>
        <dbReference type="ARBA" id="ARBA00022737"/>
    </source>
</evidence>
<keyword evidence="2" id="KW-0479">Metal-binding</keyword>
<dbReference type="AlphaFoldDB" id="A0A1I8C0N9"/>
<dbReference type="FunFam" id="3.30.160.60:FF:001465">
    <property type="entry name" value="Zinc finger protein 560"/>
    <property type="match status" value="1"/>
</dbReference>
<dbReference type="InterPro" id="IPR013087">
    <property type="entry name" value="Znf_C2H2_type"/>
</dbReference>
<feature type="domain" description="C2H2-type" evidence="11">
    <location>
        <begin position="288"/>
        <end position="310"/>
    </location>
</feature>
<evidence type="ECO:0000256" key="8">
    <source>
        <dbReference type="ARBA" id="ARBA00037948"/>
    </source>
</evidence>
<evidence type="ECO:0000256" key="6">
    <source>
        <dbReference type="ARBA" id="ARBA00023125"/>
    </source>
</evidence>
<evidence type="ECO:0000313" key="13">
    <source>
        <dbReference type="WBParaSite" id="MhA1_Contig850.frz3.gene4"/>
    </source>
</evidence>
<dbReference type="PROSITE" id="PS00028">
    <property type="entry name" value="ZINC_FINGER_C2H2_1"/>
    <property type="match status" value="4"/>
</dbReference>
<keyword evidence="6" id="KW-0238">DNA-binding</keyword>
<dbReference type="Proteomes" id="UP000095281">
    <property type="component" value="Unplaced"/>
</dbReference>
<keyword evidence="12" id="KW-1185">Reference proteome</keyword>
<dbReference type="GO" id="GO:0000981">
    <property type="term" value="F:DNA-binding transcription factor activity, RNA polymerase II-specific"/>
    <property type="evidence" value="ECO:0007669"/>
    <property type="project" value="TreeGrafter"/>
</dbReference>
<dbReference type="PANTHER" id="PTHR24388:SF38">
    <property type="entry name" value="PROTEIN SNAIL"/>
    <property type="match status" value="1"/>
</dbReference>
<dbReference type="InterPro" id="IPR036236">
    <property type="entry name" value="Znf_C2H2_sf"/>
</dbReference>
<keyword evidence="7" id="KW-0539">Nucleus</keyword>
<dbReference type="Pfam" id="PF00096">
    <property type="entry name" value="zf-C2H2"/>
    <property type="match status" value="4"/>
</dbReference>
<dbReference type="PANTHER" id="PTHR24388">
    <property type="entry name" value="ZINC FINGER PROTEIN"/>
    <property type="match status" value="1"/>
</dbReference>
<dbReference type="GO" id="GO:0000122">
    <property type="term" value="P:negative regulation of transcription by RNA polymerase II"/>
    <property type="evidence" value="ECO:0007669"/>
    <property type="project" value="UniProtKB-ARBA"/>
</dbReference>
<dbReference type="FunFam" id="3.30.160.60:FF:000446">
    <property type="entry name" value="Zinc finger protein"/>
    <property type="match status" value="1"/>
</dbReference>
<dbReference type="GO" id="GO:0008270">
    <property type="term" value="F:zinc ion binding"/>
    <property type="evidence" value="ECO:0007669"/>
    <property type="project" value="UniProtKB-KW"/>
</dbReference>
<proteinExistence type="inferred from homology"/>
<evidence type="ECO:0000256" key="10">
    <source>
        <dbReference type="SAM" id="MobiDB-lite"/>
    </source>
</evidence>
<dbReference type="FunFam" id="3.30.160.60:FF:000043">
    <property type="entry name" value="Scratch family zinc finger 2"/>
    <property type="match status" value="1"/>
</dbReference>
<comment type="subcellular location">
    <subcellularLocation>
        <location evidence="1">Nucleus</location>
    </subcellularLocation>
</comment>
<accession>A0A1I8C0N9</accession>